<reference evidence="2" key="1">
    <citation type="submission" date="2023-06" db="EMBL/GenBank/DDBJ databases">
        <title>Comparative genomics of Bacillaceae isolates and their secondary metabolite potential.</title>
        <authorList>
            <person name="Song L."/>
            <person name="Nielsen L.J."/>
            <person name="Mohite O."/>
            <person name="Xu X."/>
            <person name="Weber T."/>
            <person name="Kovacs A.T."/>
        </authorList>
    </citation>
    <scope>NUCLEOTIDE SEQUENCE</scope>
    <source>
        <strain evidence="2">D8_B_37</strain>
    </source>
</reference>
<name>A0AAW7ID52_9BACI</name>
<proteinExistence type="predicted"/>
<dbReference type="Proteomes" id="UP001234602">
    <property type="component" value="Unassembled WGS sequence"/>
</dbReference>
<protein>
    <submittedName>
        <fullName evidence="2">Uncharacterized protein</fullName>
    </submittedName>
</protein>
<feature type="transmembrane region" description="Helical" evidence="1">
    <location>
        <begin position="34"/>
        <end position="51"/>
    </location>
</feature>
<keyword evidence="1" id="KW-1133">Transmembrane helix</keyword>
<accession>A0AAW7ID52</accession>
<dbReference type="AlphaFoldDB" id="A0AAW7ID52"/>
<dbReference type="EMBL" id="JAUCEY010000008">
    <property type="protein sequence ID" value="MDM5451927.1"/>
    <property type="molecule type" value="Genomic_DNA"/>
</dbReference>
<evidence type="ECO:0000313" key="3">
    <source>
        <dbReference type="Proteomes" id="UP001234602"/>
    </source>
</evidence>
<evidence type="ECO:0000256" key="1">
    <source>
        <dbReference type="SAM" id="Phobius"/>
    </source>
</evidence>
<keyword evidence="1" id="KW-0472">Membrane</keyword>
<evidence type="ECO:0000313" key="2">
    <source>
        <dbReference type="EMBL" id="MDM5451927.1"/>
    </source>
</evidence>
<sequence length="78" mass="9284">MLFLMQLKDQVSRIRFLELFKVISSKNKGERDKMWCVFIGITLLILVIAGYQSNNIEEVERIYRLNLFPHGKNVLKKR</sequence>
<dbReference type="RefSeq" id="WP_289319589.1">
    <property type="nucleotide sequence ID" value="NZ_JAUCEY010000008.1"/>
</dbReference>
<keyword evidence="1" id="KW-0812">Transmembrane</keyword>
<organism evidence="2 3">
    <name type="scientific">Peribacillus simplex</name>
    <dbReference type="NCBI Taxonomy" id="1478"/>
    <lineage>
        <taxon>Bacteria</taxon>
        <taxon>Bacillati</taxon>
        <taxon>Bacillota</taxon>
        <taxon>Bacilli</taxon>
        <taxon>Bacillales</taxon>
        <taxon>Bacillaceae</taxon>
        <taxon>Peribacillus</taxon>
    </lineage>
</organism>
<comment type="caution">
    <text evidence="2">The sequence shown here is derived from an EMBL/GenBank/DDBJ whole genome shotgun (WGS) entry which is preliminary data.</text>
</comment>
<gene>
    <name evidence="2" type="ORF">QUF89_06885</name>
</gene>